<dbReference type="KEGG" id="faf:OE104_14070"/>
<accession>A0A9E8RXP3</accession>
<organism evidence="1 2">
    <name type="scientific">Fervidibacillus albus</name>
    <dbReference type="NCBI Taxonomy" id="2980026"/>
    <lineage>
        <taxon>Bacteria</taxon>
        <taxon>Bacillati</taxon>
        <taxon>Bacillota</taxon>
        <taxon>Bacilli</taxon>
        <taxon>Bacillales</taxon>
        <taxon>Bacillaceae</taxon>
        <taxon>Fervidibacillus</taxon>
    </lineage>
</organism>
<protein>
    <submittedName>
        <fullName evidence="1">Uncharacterized protein</fullName>
    </submittedName>
</protein>
<dbReference type="EMBL" id="CP106878">
    <property type="protein sequence ID" value="WAA11373.1"/>
    <property type="molecule type" value="Genomic_DNA"/>
</dbReference>
<dbReference type="AlphaFoldDB" id="A0A9E8RXP3"/>
<sequence length="29" mass="3410">MYIPNISLIKDKFPKAQVIFDKLPKTTIF</sequence>
<evidence type="ECO:0000313" key="1">
    <source>
        <dbReference type="EMBL" id="WAA11373.1"/>
    </source>
</evidence>
<evidence type="ECO:0000313" key="2">
    <source>
        <dbReference type="Proteomes" id="UP001164718"/>
    </source>
</evidence>
<name>A0A9E8RXP3_9BACI</name>
<gene>
    <name evidence="1" type="ORF">OE104_14070</name>
</gene>
<dbReference type="Proteomes" id="UP001164718">
    <property type="component" value="Chromosome"/>
</dbReference>
<reference evidence="1" key="1">
    <citation type="submission" date="2022-09" db="EMBL/GenBank/DDBJ databases">
        <title>Complete Genomes of Fervidibacillus albus and Fervidibacillus halotolerans isolated from tidal flat sediments.</title>
        <authorList>
            <person name="Kwon K.K."/>
            <person name="Yang S.-H."/>
            <person name="Park M.J."/>
            <person name="Oh H.-M."/>
        </authorList>
    </citation>
    <scope>NUCLEOTIDE SEQUENCE</scope>
    <source>
        <strain evidence="1">MEBiC13591</strain>
    </source>
</reference>
<keyword evidence="2" id="KW-1185">Reference proteome</keyword>
<proteinExistence type="predicted"/>